<proteinExistence type="predicted"/>
<dbReference type="InterPro" id="IPR007757">
    <property type="entry name" value="MT-A70-like"/>
</dbReference>
<gene>
    <name evidence="1" type="ORF">S01H1_58092</name>
</gene>
<evidence type="ECO:0000313" key="1">
    <source>
        <dbReference type="EMBL" id="GAG16808.1"/>
    </source>
</evidence>
<protein>
    <submittedName>
        <fullName evidence="1">Uncharacterized protein</fullName>
    </submittedName>
</protein>
<organism evidence="1">
    <name type="scientific">marine sediment metagenome</name>
    <dbReference type="NCBI Taxonomy" id="412755"/>
    <lineage>
        <taxon>unclassified sequences</taxon>
        <taxon>metagenomes</taxon>
        <taxon>ecological metagenomes</taxon>
    </lineage>
</organism>
<name>X0VWI2_9ZZZZ</name>
<dbReference type="PROSITE" id="PS51143">
    <property type="entry name" value="MT_A70"/>
    <property type="match status" value="1"/>
</dbReference>
<dbReference type="AlphaFoldDB" id="X0VWI2"/>
<reference evidence="1" key="1">
    <citation type="journal article" date="2014" name="Front. Microbiol.">
        <title>High frequency of phylogenetically diverse reductive dehalogenase-homologous genes in deep subseafloor sedimentary metagenomes.</title>
        <authorList>
            <person name="Kawai M."/>
            <person name="Futagami T."/>
            <person name="Toyoda A."/>
            <person name="Takaki Y."/>
            <person name="Nishi S."/>
            <person name="Hori S."/>
            <person name="Arai W."/>
            <person name="Tsubouchi T."/>
            <person name="Morono Y."/>
            <person name="Uchiyama I."/>
            <person name="Ito T."/>
            <person name="Fujiyama A."/>
            <person name="Inagaki F."/>
            <person name="Takami H."/>
        </authorList>
    </citation>
    <scope>NUCLEOTIDE SEQUENCE</scope>
    <source>
        <strain evidence="1">Expedition CK06-06</strain>
    </source>
</reference>
<sequence>IKPQMGMGNYWRVSQEYLLLGVRGGQRFMRHDLMSWGEYPRGKHSAKPEEVRELIVKAGLAPRLELFGRKPIYKSSWIVWGNEIKREDFDIMWEGALNDPEKRNVQTEFSRRSARQEGHYTLFD</sequence>
<dbReference type="Pfam" id="PF05063">
    <property type="entry name" value="MT-A70"/>
    <property type="match status" value="1"/>
</dbReference>
<dbReference type="EMBL" id="BARS01037923">
    <property type="protein sequence ID" value="GAG16808.1"/>
    <property type="molecule type" value="Genomic_DNA"/>
</dbReference>
<accession>X0VWI2</accession>
<feature type="non-terminal residue" evidence="1">
    <location>
        <position position="1"/>
    </location>
</feature>
<comment type="caution">
    <text evidence="1">The sequence shown here is derived from an EMBL/GenBank/DDBJ whole genome shotgun (WGS) entry which is preliminary data.</text>
</comment>